<dbReference type="Proteomes" id="UP000223913">
    <property type="component" value="Unassembled WGS sequence"/>
</dbReference>
<dbReference type="InterPro" id="IPR024983">
    <property type="entry name" value="CHAT_dom"/>
</dbReference>
<proteinExistence type="predicted"/>
<evidence type="ECO:0000259" key="1">
    <source>
        <dbReference type="Pfam" id="PF12770"/>
    </source>
</evidence>
<dbReference type="Pfam" id="PF12770">
    <property type="entry name" value="CHAT"/>
    <property type="match status" value="1"/>
</dbReference>
<name>A0A2D0NGL7_FLAN2</name>
<dbReference type="OrthoDB" id="1164785at2"/>
<dbReference type="AlphaFoldDB" id="A0A2D0NGL7"/>
<protein>
    <recommendedName>
        <fullName evidence="1">CHAT domain-containing protein</fullName>
    </recommendedName>
</protein>
<dbReference type="RefSeq" id="WP_099148980.1">
    <property type="nucleotide sequence ID" value="NZ_PDUD01000009.1"/>
</dbReference>
<evidence type="ECO:0000313" key="3">
    <source>
        <dbReference type="Proteomes" id="UP000223913"/>
    </source>
</evidence>
<evidence type="ECO:0000313" key="2">
    <source>
        <dbReference type="EMBL" id="PHN07530.1"/>
    </source>
</evidence>
<accession>A0A2D0NGL7</accession>
<comment type="caution">
    <text evidence="2">The sequence shown here is derived from an EMBL/GenBank/DDBJ whole genome shotgun (WGS) entry which is preliminary data.</text>
</comment>
<keyword evidence="3" id="KW-1185">Reference proteome</keyword>
<organism evidence="2 3">
    <name type="scientific">Flavilitoribacter nigricans (strain ATCC 23147 / DSM 23189 / NBRC 102662 / NCIMB 1420 / SS-2)</name>
    <name type="common">Lewinella nigricans</name>
    <dbReference type="NCBI Taxonomy" id="1122177"/>
    <lineage>
        <taxon>Bacteria</taxon>
        <taxon>Pseudomonadati</taxon>
        <taxon>Bacteroidota</taxon>
        <taxon>Saprospiria</taxon>
        <taxon>Saprospirales</taxon>
        <taxon>Lewinellaceae</taxon>
        <taxon>Flavilitoribacter</taxon>
    </lineage>
</organism>
<reference evidence="2 3" key="1">
    <citation type="submission" date="2017-10" db="EMBL/GenBank/DDBJ databases">
        <title>The draft genome sequence of Lewinella nigricans NBRC 102662.</title>
        <authorList>
            <person name="Wang K."/>
        </authorList>
    </citation>
    <scope>NUCLEOTIDE SEQUENCE [LARGE SCALE GENOMIC DNA]</scope>
    <source>
        <strain evidence="2 3">NBRC 102662</strain>
    </source>
</reference>
<dbReference type="EMBL" id="PDUD01000009">
    <property type="protein sequence ID" value="PHN07530.1"/>
    <property type="molecule type" value="Genomic_DNA"/>
</dbReference>
<sequence length="573" mass="65082">MRPPVIFLAFANDQDAHLPLLEAERKAIKGHLIPLASQQYFQLFDESTTSREDLIRYLSEFNDRVVLFHYAGHADSDQIILTNGGADAGGVAQALALQDNLKLVFLNGCSTYEQVKALLAQGVDAVIATRVPIGDGSAMEFADVFYKSLTTQHTLEEAFRMAAANYLMEKGENVGIYRGQGLEGQEETEELPWGLYTADEAAETLSWKLPRESAASLIVRGAGFRYQTGTVNQKIIETLANSIAPYSEAVRDLIENARRRDRSPKIRDLRVAVIDSFPTPLGTHLRKLLLSEEISTERLRRIVNVYRVSAELLAYTLLSQVWDALQENPDLRIPEDQLVHLQAFLNLDAAQAQTYDFVQLIRALGDVYETLKIPYFIKEFSDLRTAFYQDESLQKAYQFLEEMRAELRATITADEIESFCVQAEDHLCELFKHLGFSAKYKLVTIKSIEVEKRRFEPPSYRHNMVILDRITAAFGVLDEVLNFDSHTENDSVVLVPTEDTLSPFLNLSPFIVDENALLGQQNSKVFFYRYSNDGNLYYQLTDNLKDILIVGDDRYPQIKRLMDDFRRLILQAG</sequence>
<feature type="domain" description="CHAT" evidence="1">
    <location>
        <begin position="16"/>
        <end position="185"/>
    </location>
</feature>
<gene>
    <name evidence="2" type="ORF">CRP01_05360</name>
</gene>